<evidence type="ECO:0000313" key="11">
    <source>
        <dbReference type="Proteomes" id="UP000292702"/>
    </source>
</evidence>
<keyword evidence="8" id="KW-1133">Transmembrane helix</keyword>
<dbReference type="InterPro" id="IPR000028">
    <property type="entry name" value="Chloroperoxidase"/>
</dbReference>
<evidence type="ECO:0000256" key="4">
    <source>
        <dbReference type="ARBA" id="ARBA00022723"/>
    </source>
</evidence>
<dbReference type="STRING" id="92696.A0A4R0RIQ3"/>
<dbReference type="OrthoDB" id="407298at2759"/>
<accession>A0A4R0RIQ3</accession>
<dbReference type="SUPFAM" id="SSF47571">
    <property type="entry name" value="Cloroperoxidase"/>
    <property type="match status" value="1"/>
</dbReference>
<keyword evidence="11" id="KW-1185">Reference proteome</keyword>
<organism evidence="10 11">
    <name type="scientific">Steccherinum ochraceum</name>
    <dbReference type="NCBI Taxonomy" id="92696"/>
    <lineage>
        <taxon>Eukaryota</taxon>
        <taxon>Fungi</taxon>
        <taxon>Dikarya</taxon>
        <taxon>Basidiomycota</taxon>
        <taxon>Agaricomycotina</taxon>
        <taxon>Agaricomycetes</taxon>
        <taxon>Polyporales</taxon>
        <taxon>Steccherinaceae</taxon>
        <taxon>Steccherinum</taxon>
    </lineage>
</organism>
<dbReference type="PROSITE" id="PS51405">
    <property type="entry name" value="HEME_HALOPEROXIDASE"/>
    <property type="match status" value="1"/>
</dbReference>
<keyword evidence="3" id="KW-0349">Heme</keyword>
<dbReference type="PANTHER" id="PTHR33577">
    <property type="entry name" value="STERIGMATOCYSTIN BIOSYNTHESIS PEROXIDASE STCC-RELATED"/>
    <property type="match status" value="1"/>
</dbReference>
<proteinExistence type="inferred from homology"/>
<dbReference type="Pfam" id="PF01328">
    <property type="entry name" value="Peroxidase_2"/>
    <property type="match status" value="2"/>
</dbReference>
<keyword evidence="5" id="KW-0560">Oxidoreductase</keyword>
<evidence type="ECO:0000256" key="5">
    <source>
        <dbReference type="ARBA" id="ARBA00023002"/>
    </source>
</evidence>
<dbReference type="EMBL" id="RWJN01000167">
    <property type="protein sequence ID" value="TCD65705.1"/>
    <property type="molecule type" value="Genomic_DNA"/>
</dbReference>
<feature type="domain" description="Heme haloperoxidase family profile" evidence="9">
    <location>
        <begin position="61"/>
        <end position="247"/>
    </location>
</feature>
<reference evidence="10 11" key="1">
    <citation type="submission" date="2018-11" db="EMBL/GenBank/DDBJ databases">
        <title>Genome assembly of Steccherinum ochraceum LE-BIN_3174, the white-rot fungus of the Steccherinaceae family (The Residual Polyporoid clade, Polyporales, Basidiomycota).</title>
        <authorList>
            <person name="Fedorova T.V."/>
            <person name="Glazunova O.A."/>
            <person name="Landesman E.O."/>
            <person name="Moiseenko K.V."/>
            <person name="Psurtseva N.V."/>
            <person name="Savinova O.S."/>
            <person name="Shakhova N.V."/>
            <person name="Tyazhelova T.V."/>
            <person name="Vasina D.V."/>
        </authorList>
    </citation>
    <scope>NUCLEOTIDE SEQUENCE [LARGE SCALE GENOMIC DNA]</scope>
    <source>
        <strain evidence="10 11">LE-BIN_3174</strain>
    </source>
</reference>
<evidence type="ECO:0000256" key="2">
    <source>
        <dbReference type="ARBA" id="ARBA00022559"/>
    </source>
</evidence>
<evidence type="ECO:0000256" key="3">
    <source>
        <dbReference type="ARBA" id="ARBA00022617"/>
    </source>
</evidence>
<dbReference type="InterPro" id="IPR036851">
    <property type="entry name" value="Chloroperoxidase-like_sf"/>
</dbReference>
<dbReference type="Proteomes" id="UP000292702">
    <property type="component" value="Unassembled WGS sequence"/>
</dbReference>
<keyword evidence="2" id="KW-0575">Peroxidase</keyword>
<name>A0A4R0RIQ3_9APHY</name>
<evidence type="ECO:0000256" key="7">
    <source>
        <dbReference type="ARBA" id="ARBA00025795"/>
    </source>
</evidence>
<protein>
    <recommendedName>
        <fullName evidence="9">Heme haloperoxidase family profile domain-containing protein</fullName>
    </recommendedName>
</protein>
<dbReference type="PANTHER" id="PTHR33577:SF18">
    <property type="entry name" value="HEME HALOPEROXIDASE FAMILY PROFILE DOMAIN-CONTAINING PROTEIN"/>
    <property type="match status" value="1"/>
</dbReference>
<evidence type="ECO:0000256" key="6">
    <source>
        <dbReference type="ARBA" id="ARBA00023004"/>
    </source>
</evidence>
<dbReference type="AlphaFoldDB" id="A0A4R0RIQ3"/>
<sequence>MTFATTALARIVGGAVSSGQSLLLILGLLIWDLGLTLLNLLLPALPPNGVVPAGKAGAGGLWPTYIPPSTEDSRCSCPALNAMANHDTYNFAPTFCIFVPHTMAEILDRSYWTDRFDLSDIDVHNGIEHDASLTREEAYFEPDQSKVSVKLVEEMLRSGTGPQGDLTIADLSRVSERRRAEAKRTNPQFSLSFSHKMFGSSNSSTMLTTFGGKVADLRSWLVHGRIPEGWQPKTNARMGVSILQFNATVFQVELGINEPNDGTRKNARTAKRV</sequence>
<comment type="cofactor">
    <cofactor evidence="1">
        <name>heme b</name>
        <dbReference type="ChEBI" id="CHEBI:60344"/>
    </cofactor>
</comment>
<gene>
    <name evidence="10" type="ORF">EIP91_002281</name>
</gene>
<comment type="similarity">
    <text evidence="7">Belongs to the chloroperoxidase family.</text>
</comment>
<evidence type="ECO:0000259" key="9">
    <source>
        <dbReference type="PROSITE" id="PS51405"/>
    </source>
</evidence>
<evidence type="ECO:0000256" key="1">
    <source>
        <dbReference type="ARBA" id="ARBA00001970"/>
    </source>
</evidence>
<keyword evidence="8" id="KW-0812">Transmembrane</keyword>
<keyword evidence="6" id="KW-0408">Iron</keyword>
<keyword evidence="4" id="KW-0479">Metal-binding</keyword>
<dbReference type="GO" id="GO:0004601">
    <property type="term" value="F:peroxidase activity"/>
    <property type="evidence" value="ECO:0007669"/>
    <property type="project" value="UniProtKB-KW"/>
</dbReference>
<evidence type="ECO:0000313" key="10">
    <source>
        <dbReference type="EMBL" id="TCD65705.1"/>
    </source>
</evidence>
<dbReference type="GO" id="GO:0046872">
    <property type="term" value="F:metal ion binding"/>
    <property type="evidence" value="ECO:0007669"/>
    <property type="project" value="UniProtKB-KW"/>
</dbReference>
<feature type="transmembrane region" description="Helical" evidence="8">
    <location>
        <begin position="21"/>
        <end position="42"/>
    </location>
</feature>
<evidence type="ECO:0000256" key="8">
    <source>
        <dbReference type="SAM" id="Phobius"/>
    </source>
</evidence>
<dbReference type="Gene3D" id="1.10.489.10">
    <property type="entry name" value="Chloroperoxidase-like"/>
    <property type="match status" value="1"/>
</dbReference>
<keyword evidence="8" id="KW-0472">Membrane</keyword>
<comment type="caution">
    <text evidence="10">The sequence shown here is derived from an EMBL/GenBank/DDBJ whole genome shotgun (WGS) entry which is preliminary data.</text>
</comment>